<gene>
    <name evidence="1" type="ORF">GAYE_PCTG36G1029</name>
</gene>
<accession>A0AAV9I688</accession>
<sequence>MTCSGSSWLSVVRQLEELKHLSRLVPNQKKGVKVREKVRRLYKLFDERMHYPGIEQKIKGEATKIMECVRLRWPETSFDEPFKLEKVVKRRLR</sequence>
<evidence type="ECO:0000313" key="1">
    <source>
        <dbReference type="EMBL" id="KAK4523138.1"/>
    </source>
</evidence>
<dbReference type="Proteomes" id="UP001300502">
    <property type="component" value="Unassembled WGS sequence"/>
</dbReference>
<evidence type="ECO:0000313" key="2">
    <source>
        <dbReference type="Proteomes" id="UP001300502"/>
    </source>
</evidence>
<organism evidence="1 2">
    <name type="scientific">Galdieria yellowstonensis</name>
    <dbReference type="NCBI Taxonomy" id="3028027"/>
    <lineage>
        <taxon>Eukaryota</taxon>
        <taxon>Rhodophyta</taxon>
        <taxon>Bangiophyceae</taxon>
        <taxon>Galdieriales</taxon>
        <taxon>Galdieriaceae</taxon>
        <taxon>Galdieria</taxon>
    </lineage>
</organism>
<comment type="caution">
    <text evidence="1">The sequence shown here is derived from an EMBL/GenBank/DDBJ whole genome shotgun (WGS) entry which is preliminary data.</text>
</comment>
<name>A0AAV9I688_9RHOD</name>
<dbReference type="EMBL" id="JANCYU010000011">
    <property type="protein sequence ID" value="KAK4523138.1"/>
    <property type="molecule type" value="Genomic_DNA"/>
</dbReference>
<reference evidence="1 2" key="1">
    <citation type="submission" date="2022-07" db="EMBL/GenBank/DDBJ databases">
        <title>Genome-wide signatures of adaptation to extreme environments.</title>
        <authorList>
            <person name="Cho C.H."/>
            <person name="Yoon H.S."/>
        </authorList>
    </citation>
    <scope>NUCLEOTIDE SEQUENCE [LARGE SCALE GENOMIC DNA]</scope>
    <source>
        <strain evidence="1 2">108.79 E11</strain>
    </source>
</reference>
<dbReference type="AlphaFoldDB" id="A0AAV9I688"/>
<protein>
    <submittedName>
        <fullName evidence="1">Uncharacterized protein</fullName>
    </submittedName>
</protein>
<proteinExistence type="predicted"/>
<keyword evidence="2" id="KW-1185">Reference proteome</keyword>